<keyword evidence="4" id="KW-0067">ATP-binding</keyword>
<dbReference type="SUPFAM" id="SSF52540">
    <property type="entry name" value="P-loop containing nucleoside triphosphate hydrolases"/>
    <property type="match status" value="1"/>
</dbReference>
<dbReference type="Proteomes" id="UP000010795">
    <property type="component" value="Chromosome"/>
</dbReference>
<evidence type="ECO:0000259" key="8">
    <source>
        <dbReference type="PROSITE" id="PS50893"/>
    </source>
</evidence>
<feature type="transmembrane region" description="Helical" evidence="7">
    <location>
        <begin position="52"/>
        <end position="70"/>
    </location>
</feature>
<dbReference type="InterPro" id="IPR003439">
    <property type="entry name" value="ABC_transporter-like_ATP-bd"/>
</dbReference>
<dbReference type="GO" id="GO:0034040">
    <property type="term" value="F:ATPase-coupled lipid transmembrane transporter activity"/>
    <property type="evidence" value="ECO:0007669"/>
    <property type="project" value="TreeGrafter"/>
</dbReference>
<evidence type="ECO:0000256" key="2">
    <source>
        <dbReference type="ARBA" id="ARBA00022692"/>
    </source>
</evidence>
<evidence type="ECO:0000256" key="4">
    <source>
        <dbReference type="ARBA" id="ARBA00022840"/>
    </source>
</evidence>
<dbReference type="AlphaFoldDB" id="L0E844"/>
<accession>L0E844</accession>
<dbReference type="PANTHER" id="PTHR24221">
    <property type="entry name" value="ATP-BINDING CASSETTE SUB-FAMILY B"/>
    <property type="match status" value="1"/>
</dbReference>
<feature type="transmembrane region" description="Helical" evidence="7">
    <location>
        <begin position="12"/>
        <end position="32"/>
    </location>
</feature>
<dbReference type="SUPFAM" id="SSF90123">
    <property type="entry name" value="ABC transporter transmembrane region"/>
    <property type="match status" value="1"/>
</dbReference>
<dbReference type="InterPro" id="IPR039421">
    <property type="entry name" value="Type_1_exporter"/>
</dbReference>
<evidence type="ECO:0000256" key="7">
    <source>
        <dbReference type="SAM" id="Phobius"/>
    </source>
</evidence>
<keyword evidence="3" id="KW-0547">Nucleotide-binding</keyword>
<feature type="domain" description="ABC transporter" evidence="8">
    <location>
        <begin position="327"/>
        <end position="553"/>
    </location>
</feature>
<evidence type="ECO:0000256" key="5">
    <source>
        <dbReference type="ARBA" id="ARBA00022989"/>
    </source>
</evidence>
<feature type="transmembrane region" description="Helical" evidence="7">
    <location>
        <begin position="140"/>
        <end position="168"/>
    </location>
</feature>
<gene>
    <name evidence="9" type="ordered locus">Theco_0233</name>
</gene>
<dbReference type="KEGG" id="tco:Theco_0233"/>
<dbReference type="STRING" id="717605.Theco_0233"/>
<keyword evidence="2 7" id="KW-0812">Transmembrane</keyword>
<evidence type="ECO:0000256" key="6">
    <source>
        <dbReference type="ARBA" id="ARBA00023136"/>
    </source>
</evidence>
<proteinExistence type="predicted"/>
<keyword evidence="6 7" id="KW-0472">Membrane</keyword>
<dbReference type="SMART" id="SM00382">
    <property type="entry name" value="AAA"/>
    <property type="match status" value="1"/>
</dbReference>
<dbReference type="InterPro" id="IPR027417">
    <property type="entry name" value="P-loop_NTPase"/>
</dbReference>
<evidence type="ECO:0000256" key="1">
    <source>
        <dbReference type="ARBA" id="ARBA00004651"/>
    </source>
</evidence>
<organism evidence="9 10">
    <name type="scientific">Thermobacillus composti (strain DSM 18247 / JCM 13945 / KWC4)</name>
    <dbReference type="NCBI Taxonomy" id="717605"/>
    <lineage>
        <taxon>Bacteria</taxon>
        <taxon>Bacillati</taxon>
        <taxon>Bacillota</taxon>
        <taxon>Bacilli</taxon>
        <taxon>Bacillales</taxon>
        <taxon>Paenibacillaceae</taxon>
        <taxon>Thermobacillus</taxon>
    </lineage>
</organism>
<sequence>MWLIRSRRFVGVLPWMIFTLVVTLCAGALPGYRIYLFGSAIEQIAAGRPESLILFTAALFATATIAEKLLDAVSSIASEGLHLKIRRIAREEFMDRFGKVEYVRFLDEDYMKDAEKAASSLGRGHRLFTLGFDVLRSGAMLVSLIVALFFVTEVGALVMLAALALIIYRQMKLGRAMFNLENELAGERIREKYYRSVLLDGDLGKERALFRHMPYIVKLWRDVFREISGRNLSFLLKSQRVTVLLQIGQLLLITGVYVAVILTSKAAIGGMIIAFKLVDEMLGKANAFVLELRLLTQELLISTNLMKFLRQPVPASDHPTIEIREEIELSGVGFRYPNGTRDVLSEIDMRIGTGRLIGLVGPNGAGKTTLCHIISGLLEPTRGEVRVDGRPVAAAARLGAVAVAYADFAQFPLAAKENIGFMNEPGADAAGMAEDILRRAGERRIGQGYTEAVDLSGGEWQRLAVARAISNTKTVVLLDEPTAAMDPITEGEVVAKLKRFVAEGKAAVLVAHRVSTVMQCDIVYVMRNGTIAQVGSPKELIREEGIFRDMYGAQVALLQASAQVESGS</sequence>
<dbReference type="EMBL" id="CP003255">
    <property type="protein sequence ID" value="AGA56478.1"/>
    <property type="molecule type" value="Genomic_DNA"/>
</dbReference>
<dbReference type="OrthoDB" id="9806127at2"/>
<dbReference type="GO" id="GO:0005524">
    <property type="term" value="F:ATP binding"/>
    <property type="evidence" value="ECO:0007669"/>
    <property type="project" value="UniProtKB-KW"/>
</dbReference>
<keyword evidence="10" id="KW-1185">Reference proteome</keyword>
<dbReference type="PROSITE" id="PS50893">
    <property type="entry name" value="ABC_TRANSPORTER_2"/>
    <property type="match status" value="1"/>
</dbReference>
<protein>
    <submittedName>
        <fullName evidence="9">ABC-type multidrug transport system, ATPase and permease component</fullName>
    </submittedName>
</protein>
<reference evidence="10" key="1">
    <citation type="submission" date="2012-01" db="EMBL/GenBank/DDBJ databases">
        <title>Complete sequence of chromosome of Thermobacillus composti KWC4.</title>
        <authorList>
            <person name="Lucas S."/>
            <person name="Han J."/>
            <person name="Lapidus A."/>
            <person name="Cheng J.-F."/>
            <person name="Goodwin L."/>
            <person name="Pitluck S."/>
            <person name="Peters L."/>
            <person name="Ovchinnikova G."/>
            <person name="Teshima H."/>
            <person name="Detter J.C."/>
            <person name="Han C."/>
            <person name="Tapia R."/>
            <person name="Land M."/>
            <person name="Hauser L."/>
            <person name="Kyrpides N."/>
            <person name="Ivanova N."/>
            <person name="Pagani I."/>
            <person name="Anderson I."/>
            <person name="Woyke T."/>
        </authorList>
    </citation>
    <scope>NUCLEOTIDE SEQUENCE [LARGE SCALE GENOMIC DNA]</scope>
    <source>
        <strain evidence="10">DSM 18247 / JCM 13945 / KWC4</strain>
    </source>
</reference>
<evidence type="ECO:0000313" key="10">
    <source>
        <dbReference type="Proteomes" id="UP000010795"/>
    </source>
</evidence>
<dbReference type="eggNOG" id="COG1132">
    <property type="taxonomic scope" value="Bacteria"/>
</dbReference>
<dbReference type="CDD" id="cd03228">
    <property type="entry name" value="ABCC_MRP_Like"/>
    <property type="match status" value="1"/>
</dbReference>
<comment type="subcellular location">
    <subcellularLocation>
        <location evidence="1">Cell membrane</location>
        <topology evidence="1">Multi-pass membrane protein</topology>
    </subcellularLocation>
</comment>
<dbReference type="GO" id="GO:0005886">
    <property type="term" value="C:plasma membrane"/>
    <property type="evidence" value="ECO:0007669"/>
    <property type="project" value="UniProtKB-SubCell"/>
</dbReference>
<dbReference type="Gene3D" id="1.20.1560.10">
    <property type="entry name" value="ABC transporter type 1, transmembrane domain"/>
    <property type="match status" value="1"/>
</dbReference>
<evidence type="ECO:0000256" key="3">
    <source>
        <dbReference type="ARBA" id="ARBA00022741"/>
    </source>
</evidence>
<evidence type="ECO:0000313" key="9">
    <source>
        <dbReference type="EMBL" id="AGA56478.1"/>
    </source>
</evidence>
<keyword evidence="5 7" id="KW-1133">Transmembrane helix</keyword>
<dbReference type="GO" id="GO:0016887">
    <property type="term" value="F:ATP hydrolysis activity"/>
    <property type="evidence" value="ECO:0007669"/>
    <property type="project" value="InterPro"/>
</dbReference>
<dbReference type="Pfam" id="PF00005">
    <property type="entry name" value="ABC_tran"/>
    <property type="match status" value="1"/>
</dbReference>
<name>L0E844_THECK</name>
<dbReference type="RefSeq" id="WP_015253244.1">
    <property type="nucleotide sequence ID" value="NC_019897.1"/>
</dbReference>
<dbReference type="HOGENOM" id="CLU_000604_84_3_9"/>
<feature type="transmembrane region" description="Helical" evidence="7">
    <location>
        <begin position="241"/>
        <end position="262"/>
    </location>
</feature>
<dbReference type="InterPro" id="IPR017871">
    <property type="entry name" value="ABC_transporter-like_CS"/>
</dbReference>
<dbReference type="Gene3D" id="3.40.50.300">
    <property type="entry name" value="P-loop containing nucleotide triphosphate hydrolases"/>
    <property type="match status" value="1"/>
</dbReference>
<dbReference type="PROSITE" id="PS00211">
    <property type="entry name" value="ABC_TRANSPORTER_1"/>
    <property type="match status" value="1"/>
</dbReference>
<dbReference type="PANTHER" id="PTHR24221:SF646">
    <property type="entry name" value="HAEMOLYSIN SECRETION ATP-BINDING PROTEIN"/>
    <property type="match status" value="1"/>
</dbReference>
<dbReference type="InterPro" id="IPR003593">
    <property type="entry name" value="AAA+_ATPase"/>
</dbReference>
<dbReference type="InterPro" id="IPR036640">
    <property type="entry name" value="ABC1_TM_sf"/>
</dbReference>